<dbReference type="RefSeq" id="WP_166338653.1">
    <property type="nucleotide sequence ID" value="NZ_CP072829.1"/>
</dbReference>
<reference evidence="3" key="2">
    <citation type="submission" date="2021-04" db="EMBL/GenBank/DDBJ databases">
        <title>Novel species in family Eggerthellaceae.</title>
        <authorList>
            <person name="Zhang G."/>
        </authorList>
    </citation>
    <scope>NUCLEOTIDE SEQUENCE</scope>
    <source>
        <strain evidence="3">Zg-886</strain>
    </source>
</reference>
<dbReference type="InterPro" id="IPR016181">
    <property type="entry name" value="Acyl_CoA_acyltransferase"/>
</dbReference>
<evidence type="ECO:0000313" key="3">
    <source>
        <dbReference type="EMBL" id="QTU85024.1"/>
    </source>
</evidence>
<accession>A0A9E6MSC6</accession>
<dbReference type="EMBL" id="WPCR01000003">
    <property type="protein sequence ID" value="NHM13652.1"/>
    <property type="molecule type" value="Genomic_DNA"/>
</dbReference>
<protein>
    <submittedName>
        <fullName evidence="3">GNAT family N-acetyltransferase</fullName>
        <ecNumber evidence="3">2.3.1.-</ecNumber>
    </submittedName>
</protein>
<keyword evidence="3" id="KW-0012">Acyltransferase</keyword>
<sequence>MAEDASLFSLRDARASDMPYVDAYAYAEGMDVIPSEEGVRAAVNADDVPVGFLRIQRGRNGVAHVNPVVTCATWRGFGVGRALVEEALSREGELRLVARGASVPFYEALGFSPIPWEAVDLTVVDDCDGCEMREECCPRPMGKRLVEGNAG</sequence>
<keyword evidence="3" id="KW-0808">Transferase</keyword>
<evidence type="ECO:0000313" key="2">
    <source>
        <dbReference type="EMBL" id="NHM13652.1"/>
    </source>
</evidence>
<dbReference type="Gene3D" id="3.40.630.30">
    <property type="match status" value="1"/>
</dbReference>
<evidence type="ECO:0000313" key="5">
    <source>
        <dbReference type="Proteomes" id="UP000671910"/>
    </source>
</evidence>
<dbReference type="InterPro" id="IPR000182">
    <property type="entry name" value="GNAT_dom"/>
</dbReference>
<dbReference type="EMBL" id="CP072829">
    <property type="protein sequence ID" value="QTU85024.1"/>
    <property type="molecule type" value="Genomic_DNA"/>
</dbReference>
<keyword evidence="4" id="KW-1185">Reference proteome</keyword>
<gene>
    <name evidence="2" type="ORF">GMI68_02505</name>
    <name evidence="3" type="ORF">J7S26_03725</name>
</gene>
<reference evidence="2 4" key="1">
    <citation type="submission" date="2019-11" db="EMBL/GenBank/DDBJ databases">
        <title>Eggerthellaceae novel genus isolated from the rectal contents of marmort.</title>
        <authorList>
            <person name="Zhang G."/>
        </authorList>
    </citation>
    <scope>NUCLEOTIDE SEQUENCE [LARGE SCALE GENOMIC DNA]</scope>
    <source>
        <strain evidence="4">zg-886</strain>
        <strain evidence="2">Zg-886</strain>
    </source>
</reference>
<dbReference type="SUPFAM" id="SSF55729">
    <property type="entry name" value="Acyl-CoA N-acyltransferases (Nat)"/>
    <property type="match status" value="1"/>
</dbReference>
<dbReference type="GO" id="GO:0016747">
    <property type="term" value="F:acyltransferase activity, transferring groups other than amino-acyl groups"/>
    <property type="evidence" value="ECO:0007669"/>
    <property type="project" value="InterPro"/>
</dbReference>
<dbReference type="Proteomes" id="UP000671910">
    <property type="component" value="Chromosome"/>
</dbReference>
<dbReference type="AlphaFoldDB" id="A0A9E6MSC6"/>
<organism evidence="3 5">
    <name type="scientific">Xiamenia xianingshaonis</name>
    <dbReference type="NCBI Taxonomy" id="2682776"/>
    <lineage>
        <taxon>Bacteria</taxon>
        <taxon>Bacillati</taxon>
        <taxon>Actinomycetota</taxon>
        <taxon>Coriobacteriia</taxon>
        <taxon>Eggerthellales</taxon>
        <taxon>Eggerthellaceae</taxon>
        <taxon>Xiamenia</taxon>
    </lineage>
</organism>
<dbReference type="KEGG" id="ebz:J7S26_03725"/>
<dbReference type="CDD" id="cd04301">
    <property type="entry name" value="NAT_SF"/>
    <property type="match status" value="1"/>
</dbReference>
<evidence type="ECO:0000313" key="4">
    <source>
        <dbReference type="Proteomes" id="UP000636394"/>
    </source>
</evidence>
<dbReference type="PROSITE" id="PS51186">
    <property type="entry name" value="GNAT"/>
    <property type="match status" value="1"/>
</dbReference>
<dbReference type="Proteomes" id="UP000636394">
    <property type="component" value="Unassembled WGS sequence"/>
</dbReference>
<dbReference type="EC" id="2.3.1.-" evidence="3"/>
<dbReference type="Pfam" id="PF13508">
    <property type="entry name" value="Acetyltransf_7"/>
    <property type="match status" value="1"/>
</dbReference>
<evidence type="ECO:0000259" key="1">
    <source>
        <dbReference type="PROSITE" id="PS51186"/>
    </source>
</evidence>
<feature type="domain" description="N-acetyltransferase" evidence="1">
    <location>
        <begin position="1"/>
        <end position="137"/>
    </location>
</feature>
<name>A0A9E6MSC6_9ACTN</name>
<proteinExistence type="predicted"/>